<dbReference type="InterPro" id="IPR045054">
    <property type="entry name" value="P4HA-like"/>
</dbReference>
<dbReference type="GO" id="GO:0031418">
    <property type="term" value="F:L-ascorbic acid binding"/>
    <property type="evidence" value="ECO:0007669"/>
    <property type="project" value="InterPro"/>
</dbReference>
<dbReference type="GO" id="GO:0005506">
    <property type="term" value="F:iron ion binding"/>
    <property type="evidence" value="ECO:0007669"/>
    <property type="project" value="InterPro"/>
</dbReference>
<evidence type="ECO:0000256" key="2">
    <source>
        <dbReference type="ARBA" id="ARBA00004648"/>
    </source>
</evidence>
<feature type="domain" description="Prolyl 4-hydroxylase alpha subunit" evidence="8">
    <location>
        <begin position="1"/>
        <end position="161"/>
    </location>
</feature>
<evidence type="ECO:0000256" key="4">
    <source>
        <dbReference type="ARBA" id="ARBA00022964"/>
    </source>
</evidence>
<keyword evidence="6" id="KW-0408">Iron</keyword>
<evidence type="ECO:0000256" key="7">
    <source>
        <dbReference type="ARBA" id="ARBA00049169"/>
    </source>
</evidence>
<organism evidence="9 10">
    <name type="scientific">Symbiochloris irregularis</name>
    <dbReference type="NCBI Taxonomy" id="706552"/>
    <lineage>
        <taxon>Eukaryota</taxon>
        <taxon>Viridiplantae</taxon>
        <taxon>Chlorophyta</taxon>
        <taxon>core chlorophytes</taxon>
        <taxon>Trebouxiophyceae</taxon>
        <taxon>Trebouxiales</taxon>
        <taxon>Trebouxiaceae</taxon>
        <taxon>Symbiochloris</taxon>
    </lineage>
</organism>
<evidence type="ECO:0000256" key="3">
    <source>
        <dbReference type="ARBA" id="ARBA00022723"/>
    </source>
</evidence>
<dbReference type="InterPro" id="IPR006620">
    <property type="entry name" value="Pro_4_hyd_alph"/>
</dbReference>
<evidence type="ECO:0000313" key="10">
    <source>
        <dbReference type="Proteomes" id="UP001465755"/>
    </source>
</evidence>
<dbReference type="GO" id="GO:0005789">
    <property type="term" value="C:endoplasmic reticulum membrane"/>
    <property type="evidence" value="ECO:0007669"/>
    <property type="project" value="UniProtKB-SubCell"/>
</dbReference>
<dbReference type="AlphaFoldDB" id="A0AAW1NLR6"/>
<dbReference type="Gene3D" id="2.60.120.620">
    <property type="entry name" value="q2cbj1_9rhob like domain"/>
    <property type="match status" value="1"/>
</dbReference>
<evidence type="ECO:0000313" key="9">
    <source>
        <dbReference type="EMBL" id="KAK9790940.1"/>
    </source>
</evidence>
<keyword evidence="5" id="KW-0560">Oxidoreductase</keyword>
<keyword evidence="3" id="KW-0479">Metal-binding</keyword>
<evidence type="ECO:0000256" key="6">
    <source>
        <dbReference type="ARBA" id="ARBA00023004"/>
    </source>
</evidence>
<name>A0AAW1NLR6_9CHLO</name>
<keyword evidence="4" id="KW-0223">Dioxygenase</keyword>
<proteinExistence type="predicted"/>
<keyword evidence="10" id="KW-1185">Reference proteome</keyword>
<sequence>MFAAVVPEVCSEQECAELITLSEDRGYVPAVIHKPDGRVLLDKSHRDSDRAIIDDPAFAQVLFERLQPHLPACYNGRALAGINERLRFLRYSPGQRFRVHSDGCYISANGSQRSFLTLQLYLNTVLEGGETVLYSDEDVETALLKVSCKPGQESTWSSGCV</sequence>
<comment type="catalytic activity">
    <reaction evidence="7">
        <text>L-prolyl-[collagen] + 2-oxoglutarate + O2 = trans-4-hydroxy-L-prolyl-[collagen] + succinate + CO2</text>
        <dbReference type="Rhea" id="RHEA:18945"/>
        <dbReference type="Rhea" id="RHEA-COMP:11676"/>
        <dbReference type="Rhea" id="RHEA-COMP:11680"/>
        <dbReference type="ChEBI" id="CHEBI:15379"/>
        <dbReference type="ChEBI" id="CHEBI:16526"/>
        <dbReference type="ChEBI" id="CHEBI:16810"/>
        <dbReference type="ChEBI" id="CHEBI:30031"/>
        <dbReference type="ChEBI" id="CHEBI:50342"/>
        <dbReference type="ChEBI" id="CHEBI:61965"/>
        <dbReference type="EC" id="1.14.11.2"/>
    </reaction>
</comment>
<comment type="cofactor">
    <cofactor evidence="1">
        <name>L-ascorbate</name>
        <dbReference type="ChEBI" id="CHEBI:38290"/>
    </cofactor>
</comment>
<dbReference type="PANTHER" id="PTHR10869">
    <property type="entry name" value="PROLYL 4-HYDROXYLASE ALPHA SUBUNIT"/>
    <property type="match status" value="1"/>
</dbReference>
<comment type="caution">
    <text evidence="9">The sequence shown here is derived from an EMBL/GenBank/DDBJ whole genome shotgun (WGS) entry which is preliminary data.</text>
</comment>
<dbReference type="Proteomes" id="UP001465755">
    <property type="component" value="Unassembled WGS sequence"/>
</dbReference>
<dbReference type="EMBL" id="JALJOQ010000185">
    <property type="protein sequence ID" value="KAK9790940.1"/>
    <property type="molecule type" value="Genomic_DNA"/>
</dbReference>
<gene>
    <name evidence="9" type="ORF">WJX73_004014</name>
</gene>
<comment type="subcellular location">
    <subcellularLocation>
        <location evidence="2">Endoplasmic reticulum membrane</location>
        <topology evidence="2">Single-pass type II membrane protein</topology>
    </subcellularLocation>
</comment>
<dbReference type="PANTHER" id="PTHR10869:SF241">
    <property type="entry name" value="FE2OG DIOXYGENASE DOMAIN-CONTAINING PROTEIN"/>
    <property type="match status" value="1"/>
</dbReference>
<evidence type="ECO:0000256" key="1">
    <source>
        <dbReference type="ARBA" id="ARBA00001961"/>
    </source>
</evidence>
<accession>A0AAW1NLR6</accession>
<protein>
    <recommendedName>
        <fullName evidence="8">Prolyl 4-hydroxylase alpha subunit domain-containing protein</fullName>
    </recommendedName>
</protein>
<reference evidence="9 10" key="1">
    <citation type="journal article" date="2024" name="Nat. Commun.">
        <title>Phylogenomics reveals the evolutionary origins of lichenization in chlorophyte algae.</title>
        <authorList>
            <person name="Puginier C."/>
            <person name="Libourel C."/>
            <person name="Otte J."/>
            <person name="Skaloud P."/>
            <person name="Haon M."/>
            <person name="Grisel S."/>
            <person name="Petersen M."/>
            <person name="Berrin J.G."/>
            <person name="Delaux P.M."/>
            <person name="Dal Grande F."/>
            <person name="Keller J."/>
        </authorList>
    </citation>
    <scope>NUCLEOTIDE SEQUENCE [LARGE SCALE GENOMIC DNA]</scope>
    <source>
        <strain evidence="9 10">SAG 2036</strain>
    </source>
</reference>
<dbReference type="GO" id="GO:0004656">
    <property type="term" value="F:procollagen-proline 4-dioxygenase activity"/>
    <property type="evidence" value="ECO:0007669"/>
    <property type="project" value="UniProtKB-EC"/>
</dbReference>
<evidence type="ECO:0000259" key="8">
    <source>
        <dbReference type="SMART" id="SM00702"/>
    </source>
</evidence>
<dbReference type="SMART" id="SM00702">
    <property type="entry name" value="P4Hc"/>
    <property type="match status" value="1"/>
</dbReference>
<evidence type="ECO:0000256" key="5">
    <source>
        <dbReference type="ARBA" id="ARBA00023002"/>
    </source>
</evidence>